<dbReference type="Proteomes" id="UP000192491">
    <property type="component" value="Unassembled WGS sequence"/>
</dbReference>
<evidence type="ECO:0000313" key="2">
    <source>
        <dbReference type="Proteomes" id="UP000192491"/>
    </source>
</evidence>
<comment type="caution">
    <text evidence="1">The sequence shown here is derived from an EMBL/GenBank/DDBJ whole genome shotgun (WGS) entry which is preliminary data.</text>
</comment>
<dbReference type="EMBL" id="MTEJ01000073">
    <property type="protein sequence ID" value="OQX12080.1"/>
    <property type="molecule type" value="Genomic_DNA"/>
</dbReference>
<protein>
    <submittedName>
        <fullName evidence="1">Uncharacterized protein</fullName>
    </submittedName>
</protein>
<sequence length="168" mass="18210">EMPASVGVMSGNGEKTYVLSRKTDAAMQVAWESWLDTLKARDPQLRVQYDDAPLPNTGTVILLGGDNAALQGLLERAKQPFRMTEAAYTLNSVNYTCGLHTLALGMRAGEQAIVLLDATSPDGLDNMLAKLPHYGKYSYLVFNSVSGENVAKGQWDVTDSPLVVDFTP</sequence>
<gene>
    <name evidence="1" type="ORF">BWK73_15805</name>
</gene>
<dbReference type="STRING" id="1123401.GCA_000621325_01819"/>
<evidence type="ECO:0000313" key="1">
    <source>
        <dbReference type="EMBL" id="OQX12080.1"/>
    </source>
</evidence>
<proteinExistence type="predicted"/>
<name>A0A1Y1QRD4_9GAMM</name>
<organism evidence="1 2">
    <name type="scientific">Thiothrix lacustris</name>
    <dbReference type="NCBI Taxonomy" id="525917"/>
    <lineage>
        <taxon>Bacteria</taxon>
        <taxon>Pseudomonadati</taxon>
        <taxon>Pseudomonadota</taxon>
        <taxon>Gammaproteobacteria</taxon>
        <taxon>Thiotrichales</taxon>
        <taxon>Thiotrichaceae</taxon>
        <taxon>Thiothrix</taxon>
    </lineage>
</organism>
<dbReference type="AlphaFoldDB" id="A0A1Y1QRD4"/>
<feature type="non-terminal residue" evidence="1">
    <location>
        <position position="1"/>
    </location>
</feature>
<reference evidence="1 2" key="1">
    <citation type="submission" date="2017-01" db="EMBL/GenBank/DDBJ databases">
        <title>Novel large sulfur bacteria in the metagenomes of groundwater-fed chemosynthetic microbial mats in the Lake Huron basin.</title>
        <authorList>
            <person name="Sharrar A.M."/>
            <person name="Flood B.E."/>
            <person name="Bailey J.V."/>
            <person name="Jones D.S."/>
            <person name="Biddanda B."/>
            <person name="Ruberg S.A."/>
            <person name="Marcus D.N."/>
            <person name="Dick G.J."/>
        </authorList>
    </citation>
    <scope>NUCLEOTIDE SEQUENCE [LARGE SCALE GENOMIC DNA]</scope>
    <source>
        <strain evidence="1">A8</strain>
    </source>
</reference>
<accession>A0A1Y1QRD4</accession>